<reference evidence="2" key="1">
    <citation type="submission" date="2021-06" db="EMBL/GenBank/DDBJ databases">
        <authorList>
            <person name="Criscuolo A."/>
        </authorList>
    </citation>
    <scope>NUCLEOTIDE SEQUENCE</scope>
    <source>
        <strain evidence="2">CIP111600</strain>
    </source>
</reference>
<organism evidence="2 3">
    <name type="scientific">Paenibacillus solanacearum</name>
    <dbReference type="NCBI Taxonomy" id="2048548"/>
    <lineage>
        <taxon>Bacteria</taxon>
        <taxon>Bacillati</taxon>
        <taxon>Bacillota</taxon>
        <taxon>Bacilli</taxon>
        <taxon>Bacillales</taxon>
        <taxon>Paenibacillaceae</taxon>
        <taxon>Paenibacillus</taxon>
    </lineage>
</organism>
<dbReference type="AlphaFoldDB" id="A0A916NLY9"/>
<dbReference type="Pfam" id="PF08327">
    <property type="entry name" value="AHSA1"/>
    <property type="match status" value="1"/>
</dbReference>
<feature type="domain" description="Activator of Hsp90 ATPase homologue 1/2-like C-terminal" evidence="1">
    <location>
        <begin position="30"/>
        <end position="139"/>
    </location>
</feature>
<dbReference type="InterPro" id="IPR013538">
    <property type="entry name" value="ASHA1/2-like_C"/>
</dbReference>
<name>A0A916NLY9_9BACL</name>
<comment type="caution">
    <text evidence="2">The sequence shown here is derived from an EMBL/GenBank/DDBJ whole genome shotgun (WGS) entry which is preliminary data.</text>
</comment>
<dbReference type="EMBL" id="CAJVAS010000059">
    <property type="protein sequence ID" value="CAG7651302.1"/>
    <property type="molecule type" value="Genomic_DNA"/>
</dbReference>
<sequence>MNSKASYNPRLTQDGDEWILVLERWVEHNCEEVWAALTEADQVPSWGPFTTDRNLTSAGPVRLAHIDMPEEDVRDGYVLEVDAPYLLVFRWGDDVLRWELSRDGDRTLLVLLHRFADRQQAPSYAAGWHLCLEGLAGILAGKKMPLMVGHNAYQHGWKALYVKYAAQLGIPLS</sequence>
<dbReference type="Proteomes" id="UP000693672">
    <property type="component" value="Unassembled WGS sequence"/>
</dbReference>
<keyword evidence="3" id="KW-1185">Reference proteome</keyword>
<dbReference type="RefSeq" id="WP_218095947.1">
    <property type="nucleotide sequence ID" value="NZ_CAJVAS010000059.1"/>
</dbReference>
<accession>A0A916NLY9</accession>
<evidence type="ECO:0000313" key="2">
    <source>
        <dbReference type="EMBL" id="CAG7651302.1"/>
    </source>
</evidence>
<gene>
    <name evidence="2" type="ORF">PAESOLCIP111_06288</name>
</gene>
<evidence type="ECO:0000313" key="3">
    <source>
        <dbReference type="Proteomes" id="UP000693672"/>
    </source>
</evidence>
<evidence type="ECO:0000259" key="1">
    <source>
        <dbReference type="Pfam" id="PF08327"/>
    </source>
</evidence>
<protein>
    <recommendedName>
        <fullName evidence="1">Activator of Hsp90 ATPase homologue 1/2-like C-terminal domain-containing protein</fullName>
    </recommendedName>
</protein>
<proteinExistence type="predicted"/>